<dbReference type="Proteomes" id="UP000237846">
    <property type="component" value="Unassembled WGS sequence"/>
</dbReference>
<dbReference type="AlphaFoldDB" id="A0A2T0Q253"/>
<proteinExistence type="predicted"/>
<evidence type="ECO:0000313" key="2">
    <source>
        <dbReference type="Proteomes" id="UP000237846"/>
    </source>
</evidence>
<accession>A0A2T0Q253</accession>
<name>A0A2T0Q253_9ACTN</name>
<comment type="caution">
    <text evidence="1">The sequence shown here is derived from an EMBL/GenBank/DDBJ whole genome shotgun (WGS) entry which is preliminary data.</text>
</comment>
<sequence>MNATIGRFRYKSGGPGRRHPFLRHYRSAPFHLSVVAPGVRFEAEQPDLSALRAVPAYYAEFSSPASPSSVIRCQTPSAISTKVPSPGTFHCLGP</sequence>
<evidence type="ECO:0000313" key="1">
    <source>
        <dbReference type="EMBL" id="PRX97873.1"/>
    </source>
</evidence>
<organism evidence="1 2">
    <name type="scientific">Allonocardiopsis opalescens</name>
    <dbReference type="NCBI Taxonomy" id="1144618"/>
    <lineage>
        <taxon>Bacteria</taxon>
        <taxon>Bacillati</taxon>
        <taxon>Actinomycetota</taxon>
        <taxon>Actinomycetes</taxon>
        <taxon>Streptosporangiales</taxon>
        <taxon>Allonocardiopsis</taxon>
    </lineage>
</organism>
<reference evidence="1 2" key="1">
    <citation type="submission" date="2018-03" db="EMBL/GenBank/DDBJ databases">
        <title>Genomic Encyclopedia of Archaeal and Bacterial Type Strains, Phase II (KMG-II): from individual species to whole genera.</title>
        <authorList>
            <person name="Goeker M."/>
        </authorList>
    </citation>
    <scope>NUCLEOTIDE SEQUENCE [LARGE SCALE GENOMIC DNA]</scope>
    <source>
        <strain evidence="1 2">DSM 45601</strain>
    </source>
</reference>
<keyword evidence="2" id="KW-1185">Reference proteome</keyword>
<protein>
    <submittedName>
        <fullName evidence="1">Uncharacterized protein</fullName>
    </submittedName>
</protein>
<gene>
    <name evidence="1" type="ORF">CLV72_105224</name>
</gene>
<dbReference type="EMBL" id="PVZC01000005">
    <property type="protein sequence ID" value="PRX97873.1"/>
    <property type="molecule type" value="Genomic_DNA"/>
</dbReference>